<feature type="compositionally biased region" description="Basic and acidic residues" evidence="6">
    <location>
        <begin position="68"/>
        <end position="110"/>
    </location>
</feature>
<dbReference type="AlphaFoldDB" id="A0AAD4T9Q5"/>
<evidence type="ECO:0000256" key="4">
    <source>
        <dbReference type="ARBA" id="ARBA00023289"/>
    </source>
</evidence>
<evidence type="ECO:0000256" key="2">
    <source>
        <dbReference type="ARBA" id="ARBA00022723"/>
    </source>
</evidence>
<reference evidence="8" key="1">
    <citation type="submission" date="2022-04" db="EMBL/GenBank/DDBJ databases">
        <title>A functionally conserved STORR gene fusion in Papaver species that diverged 16.8 million years ago.</title>
        <authorList>
            <person name="Catania T."/>
        </authorList>
    </citation>
    <scope>NUCLEOTIDE SEQUENCE</scope>
    <source>
        <strain evidence="8">S-188037</strain>
    </source>
</reference>
<evidence type="ECO:0000256" key="6">
    <source>
        <dbReference type="SAM" id="MobiDB-lite"/>
    </source>
</evidence>
<dbReference type="Gene3D" id="3.30.70.100">
    <property type="match status" value="2"/>
</dbReference>
<feature type="domain" description="HMA" evidence="7">
    <location>
        <begin position="1"/>
        <end position="68"/>
    </location>
</feature>
<feature type="compositionally biased region" description="Basic and acidic residues" evidence="6">
    <location>
        <begin position="229"/>
        <end position="253"/>
    </location>
</feature>
<dbReference type="Proteomes" id="UP001202328">
    <property type="component" value="Unassembled WGS sequence"/>
</dbReference>
<dbReference type="InterPro" id="IPR051863">
    <property type="entry name" value="HIPP"/>
</dbReference>
<dbReference type="InterPro" id="IPR006121">
    <property type="entry name" value="HMA_dom"/>
</dbReference>
<dbReference type="Pfam" id="PF00403">
    <property type="entry name" value="HMA"/>
    <property type="match status" value="2"/>
</dbReference>
<dbReference type="EMBL" id="JAJJMB010004025">
    <property type="protein sequence ID" value="KAI3944749.1"/>
    <property type="molecule type" value="Genomic_DNA"/>
</dbReference>
<dbReference type="InterPro" id="IPR036163">
    <property type="entry name" value="HMA_dom_sf"/>
</dbReference>
<keyword evidence="4" id="KW-0636">Prenylation</keyword>
<keyword evidence="3" id="KW-0449">Lipoprotein</keyword>
<evidence type="ECO:0000256" key="1">
    <source>
        <dbReference type="ARBA" id="ARBA00022481"/>
    </source>
</evidence>
<dbReference type="SUPFAM" id="SSF55008">
    <property type="entry name" value="HMA, heavy metal-associated domain"/>
    <property type="match status" value="2"/>
</dbReference>
<organism evidence="8 9">
    <name type="scientific">Papaver atlanticum</name>
    <dbReference type="NCBI Taxonomy" id="357466"/>
    <lineage>
        <taxon>Eukaryota</taxon>
        <taxon>Viridiplantae</taxon>
        <taxon>Streptophyta</taxon>
        <taxon>Embryophyta</taxon>
        <taxon>Tracheophyta</taxon>
        <taxon>Spermatophyta</taxon>
        <taxon>Magnoliopsida</taxon>
        <taxon>Ranunculales</taxon>
        <taxon>Papaveraceae</taxon>
        <taxon>Papaveroideae</taxon>
        <taxon>Papaver</taxon>
    </lineage>
</organism>
<evidence type="ECO:0000259" key="7">
    <source>
        <dbReference type="PROSITE" id="PS50846"/>
    </source>
</evidence>
<keyword evidence="9" id="KW-1185">Reference proteome</keyword>
<name>A0AAD4T9Q5_9MAGN</name>
<dbReference type="GO" id="GO:0046872">
    <property type="term" value="F:metal ion binding"/>
    <property type="evidence" value="ECO:0007669"/>
    <property type="project" value="UniProtKB-KW"/>
</dbReference>
<keyword evidence="2" id="KW-0479">Metal-binding</keyword>
<proteinExistence type="inferred from homology"/>
<protein>
    <recommendedName>
        <fullName evidence="7">HMA domain-containing protein</fullName>
    </recommendedName>
</protein>
<feature type="region of interest" description="Disordered" evidence="6">
    <location>
        <begin position="67"/>
        <end position="112"/>
    </location>
</feature>
<gene>
    <name evidence="8" type="ORF">MKW98_021207</name>
</gene>
<accession>A0AAD4T9Q5</accession>
<evidence type="ECO:0000313" key="9">
    <source>
        <dbReference type="Proteomes" id="UP001202328"/>
    </source>
</evidence>
<feature type="domain" description="HMA" evidence="7">
    <location>
        <begin position="159"/>
        <end position="226"/>
    </location>
</feature>
<dbReference type="PROSITE" id="PS50846">
    <property type="entry name" value="HMA_2"/>
    <property type="match status" value="2"/>
</dbReference>
<dbReference type="PANTHER" id="PTHR45811">
    <property type="entry name" value="COPPER TRANSPORT PROTEIN FAMILY-RELATED"/>
    <property type="match status" value="1"/>
</dbReference>
<evidence type="ECO:0000256" key="3">
    <source>
        <dbReference type="ARBA" id="ARBA00023288"/>
    </source>
</evidence>
<evidence type="ECO:0000256" key="5">
    <source>
        <dbReference type="ARBA" id="ARBA00024045"/>
    </source>
</evidence>
<evidence type="ECO:0000313" key="8">
    <source>
        <dbReference type="EMBL" id="KAI3944749.1"/>
    </source>
</evidence>
<comment type="similarity">
    <text evidence="5">Belongs to the HIPP family.</text>
</comment>
<dbReference type="PANTHER" id="PTHR45811:SF49">
    <property type="entry name" value="OS04G0667600 PROTEIN"/>
    <property type="match status" value="1"/>
</dbReference>
<comment type="caution">
    <text evidence="8">The sequence shown here is derived from an EMBL/GenBank/DDBJ whole genome shotgun (WGS) entry which is preliminary data.</text>
</comment>
<sequence>MQKIIVELDLHDDRCKQKAMKSVSGLRGVSSVSMDTNSKKLTVIGDVDAVIVVRKLRRHCHTNLVSVEQEKKKEEPKKEEPKKEEPKKEEPKKIEPKKEEPKKEEIKKVEPFNPHMMPTPYYDHRMPAHHYDPRMITPYYDPRMTSNYYAPCAEENPNTCKIIVSVDLHDDRGKQKAMKSVSGLSGVDSVSIDMKDKKLTVIGDVDATLIVKKLRRHCNTTIVSVGPAKEPEKKKEEPKKEVPKKVEAKKEEPKKITNDPVVDYVNAYKAYNPHMTTHYYVQSAEEDPNACVIC</sequence>
<feature type="region of interest" description="Disordered" evidence="6">
    <location>
        <begin position="225"/>
        <end position="253"/>
    </location>
</feature>
<keyword evidence="1" id="KW-0488">Methylation</keyword>